<keyword evidence="1" id="KW-1003">Cell membrane</keyword>
<keyword evidence="4 5" id="KW-0472">Membrane</keyword>
<sequence length="111" mass="12182">MVLGFIAISLIVVALANRGAVTLSLLPEALGALVGLNVQMQVPLFVVIFLGVTLGLLIGFVWEWLREMKHRSAARSEHMQVVRLEREVSKLKATSTDTDKDEILALLDEVS</sequence>
<dbReference type="InterPro" id="IPR010445">
    <property type="entry name" value="LapA_dom"/>
</dbReference>
<evidence type="ECO:0000256" key="3">
    <source>
        <dbReference type="ARBA" id="ARBA00022989"/>
    </source>
</evidence>
<dbReference type="GO" id="GO:0005886">
    <property type="term" value="C:plasma membrane"/>
    <property type="evidence" value="ECO:0007669"/>
    <property type="project" value="InterPro"/>
</dbReference>
<dbReference type="KEGG" id="ptp:RCA23_c19970"/>
<keyword evidence="2 5" id="KW-0812">Transmembrane</keyword>
<dbReference type="AlphaFoldDB" id="A0AAN0RJU1"/>
<keyword evidence="8" id="KW-1185">Reference proteome</keyword>
<keyword evidence="3 5" id="KW-1133">Transmembrane helix</keyword>
<reference evidence="7 8" key="1">
    <citation type="journal article" date="2014" name="ISME J.">
        <title>Adaptation of an abundant Roseobacter RCA organism to pelagic systems revealed by genomic and transcriptomic analyses.</title>
        <authorList>
            <person name="Voget S."/>
            <person name="Wemheuer B."/>
            <person name="Brinkhoff T."/>
            <person name="Vollmers J."/>
            <person name="Dietrich S."/>
            <person name="Giebel H.A."/>
            <person name="Beardsley C."/>
            <person name="Sardemann C."/>
            <person name="Bakenhus I."/>
            <person name="Billerbeck S."/>
            <person name="Daniel R."/>
            <person name="Simon M."/>
        </authorList>
    </citation>
    <scope>NUCLEOTIDE SEQUENCE [LARGE SCALE GENOMIC DNA]</scope>
    <source>
        <strain evidence="7 8">RCA23</strain>
    </source>
</reference>
<dbReference type="Pfam" id="PF06305">
    <property type="entry name" value="LapA_dom"/>
    <property type="match status" value="1"/>
</dbReference>
<proteinExistence type="predicted"/>
<name>A0AAN0RJU1_9RHOB</name>
<organism evidence="7 8">
    <name type="scientific">Planktomarina temperata RCA23</name>
    <dbReference type="NCBI Taxonomy" id="666509"/>
    <lineage>
        <taxon>Bacteria</taxon>
        <taxon>Pseudomonadati</taxon>
        <taxon>Pseudomonadota</taxon>
        <taxon>Alphaproteobacteria</taxon>
        <taxon>Rhodobacterales</taxon>
        <taxon>Paracoccaceae</taxon>
        <taxon>Planktomarina</taxon>
    </lineage>
</organism>
<evidence type="ECO:0000256" key="2">
    <source>
        <dbReference type="ARBA" id="ARBA00022692"/>
    </source>
</evidence>
<evidence type="ECO:0000259" key="6">
    <source>
        <dbReference type="Pfam" id="PF06305"/>
    </source>
</evidence>
<dbReference type="EMBL" id="CP003984">
    <property type="protein sequence ID" value="AII87528.1"/>
    <property type="molecule type" value="Genomic_DNA"/>
</dbReference>
<dbReference type="Proteomes" id="UP000028680">
    <property type="component" value="Chromosome"/>
</dbReference>
<evidence type="ECO:0000313" key="8">
    <source>
        <dbReference type="Proteomes" id="UP000028680"/>
    </source>
</evidence>
<protein>
    <recommendedName>
        <fullName evidence="6">Lipopolysaccharide assembly protein A domain-containing protein</fullName>
    </recommendedName>
</protein>
<feature type="domain" description="Lipopolysaccharide assembly protein A" evidence="6">
    <location>
        <begin position="37"/>
        <end position="88"/>
    </location>
</feature>
<evidence type="ECO:0000256" key="5">
    <source>
        <dbReference type="SAM" id="Phobius"/>
    </source>
</evidence>
<feature type="transmembrane region" description="Helical" evidence="5">
    <location>
        <begin position="42"/>
        <end position="65"/>
    </location>
</feature>
<accession>A0AAN0RJU1</accession>
<evidence type="ECO:0000256" key="4">
    <source>
        <dbReference type="ARBA" id="ARBA00023136"/>
    </source>
</evidence>
<evidence type="ECO:0000256" key="1">
    <source>
        <dbReference type="ARBA" id="ARBA00022475"/>
    </source>
</evidence>
<evidence type="ECO:0000313" key="7">
    <source>
        <dbReference type="EMBL" id="AII87528.1"/>
    </source>
</evidence>
<gene>
    <name evidence="7" type="ORF">RCA23_c19970</name>
</gene>